<proteinExistence type="predicted"/>
<evidence type="ECO:0000313" key="2">
    <source>
        <dbReference type="Proteomes" id="UP001193501"/>
    </source>
</evidence>
<dbReference type="Proteomes" id="UP001193501">
    <property type="component" value="Unassembled WGS sequence"/>
</dbReference>
<dbReference type="EMBL" id="JAABNR010000048">
    <property type="protein sequence ID" value="NBZ90065.1"/>
    <property type="molecule type" value="Genomic_DNA"/>
</dbReference>
<reference evidence="1" key="1">
    <citation type="submission" date="2020-01" db="EMBL/GenBank/DDBJ databases">
        <authorList>
            <person name="Chen W.-M."/>
        </authorList>
    </citation>
    <scope>NUCLEOTIDE SEQUENCE</scope>
    <source>
        <strain evidence="1">CYK-10</strain>
    </source>
</reference>
<evidence type="ECO:0000313" key="1">
    <source>
        <dbReference type="EMBL" id="NBZ90065.1"/>
    </source>
</evidence>
<dbReference type="AlphaFoldDB" id="A0AAE5BUF3"/>
<sequence length="109" mass="12472">MSIQGWLVKARAQRVEYERQAKQFHDFSARVGFEVARATDPLDRNLGIARSLAYQSAQLAAEMERRAETVLNNECQRISPEGYRTQRKSEKSLFAEALIEVTSHMVTRA</sequence>
<organism evidence="1 2">
    <name type="scientific">Stagnihabitans tardus</name>
    <dbReference type="NCBI Taxonomy" id="2699202"/>
    <lineage>
        <taxon>Bacteria</taxon>
        <taxon>Pseudomonadati</taxon>
        <taxon>Pseudomonadota</taxon>
        <taxon>Alphaproteobacteria</taxon>
        <taxon>Rhodobacterales</taxon>
        <taxon>Paracoccaceae</taxon>
        <taxon>Stagnihabitans</taxon>
    </lineage>
</organism>
<comment type="caution">
    <text evidence="1">The sequence shown here is derived from an EMBL/GenBank/DDBJ whole genome shotgun (WGS) entry which is preliminary data.</text>
</comment>
<protein>
    <submittedName>
        <fullName evidence="1">Uncharacterized protein</fullName>
    </submittedName>
</protein>
<gene>
    <name evidence="1" type="ORF">GV832_21000</name>
</gene>
<dbReference type="RefSeq" id="WP_168776844.1">
    <property type="nucleotide sequence ID" value="NZ_JAABNR010000048.1"/>
</dbReference>
<accession>A0AAE5BUF3</accession>
<name>A0AAE5BUF3_9RHOB</name>
<keyword evidence="2" id="KW-1185">Reference proteome</keyword>